<evidence type="ECO:0000313" key="1">
    <source>
        <dbReference type="EMBL" id="AHG22557.1"/>
    </source>
</evidence>
<dbReference type="RefSeq" id="WP_024910859.1">
    <property type="nucleotide sequence ID" value="NZ_CP007044.2"/>
</dbReference>
<gene>
    <name evidence="1" type="ORF">Z042_00610</name>
</gene>
<name>W0LJP1_9GAMM</name>
<dbReference type="AlphaFoldDB" id="W0LJP1"/>
<dbReference type="STRING" id="1441930.Z042_00610"/>
<accession>W0LJP1</accession>
<evidence type="ECO:0000313" key="2">
    <source>
        <dbReference type="Proteomes" id="UP000019030"/>
    </source>
</evidence>
<proteinExistence type="predicted"/>
<keyword evidence="2" id="KW-1185">Reference proteome</keyword>
<dbReference type="HOGENOM" id="CLU_1814489_0_0_6"/>
<dbReference type="KEGG" id="sfo:Z042_00610"/>
<sequence>MATKGARPVQEIYQFSPVESEIIPEGIEHWDNETFYVVMSEKGAVVDVSNMRQTQSINKENPRYSVKIDVVSQYEGSYLRFKYGNGTYIYDLHGRDANNQQPIFIKPGERLILELIPSYGGGVMVKVLYATEYYRSALGPYC</sequence>
<dbReference type="EMBL" id="CP007044">
    <property type="protein sequence ID" value="AHG22557.1"/>
    <property type="molecule type" value="Genomic_DNA"/>
</dbReference>
<organism evidence="1 2">
    <name type="scientific">Chania multitudinisentens RB-25</name>
    <dbReference type="NCBI Taxonomy" id="1441930"/>
    <lineage>
        <taxon>Bacteria</taxon>
        <taxon>Pseudomonadati</taxon>
        <taxon>Pseudomonadota</taxon>
        <taxon>Gammaproteobacteria</taxon>
        <taxon>Enterobacterales</taxon>
        <taxon>Yersiniaceae</taxon>
        <taxon>Chania</taxon>
    </lineage>
</organism>
<dbReference type="PATRIC" id="fig|1441930.4.peg.129"/>
<protein>
    <submittedName>
        <fullName evidence="1">Uncharacterized protein</fullName>
    </submittedName>
</protein>
<reference evidence="1 2" key="2">
    <citation type="submission" date="2015-03" db="EMBL/GenBank/DDBJ databases">
        <authorList>
            <person name="Chan K.-G."/>
        </authorList>
    </citation>
    <scope>NUCLEOTIDE SEQUENCE [LARGE SCALE GENOMIC DNA]</scope>
    <source>
        <strain evidence="1 2">RB-25</strain>
    </source>
</reference>
<dbReference type="Proteomes" id="UP000019030">
    <property type="component" value="Chromosome"/>
</dbReference>
<reference evidence="1 2" key="1">
    <citation type="submission" date="2014-01" db="EMBL/GenBank/DDBJ databases">
        <title>Isolation of Serratia multitudinisentens RB-25 from Ex-Landfill site.</title>
        <authorList>
            <person name="Robson E.H.J."/>
        </authorList>
    </citation>
    <scope>NUCLEOTIDE SEQUENCE [LARGE SCALE GENOMIC DNA]</scope>
    <source>
        <strain evidence="1 2">RB-25</strain>
    </source>
</reference>